<reference evidence="2" key="1">
    <citation type="submission" date="2020-02" db="EMBL/GenBank/DDBJ databases">
        <authorList>
            <person name="Meier V. D."/>
        </authorList>
    </citation>
    <scope>NUCLEOTIDE SEQUENCE</scope>
    <source>
        <strain evidence="2">AVDCRST_MAG70</strain>
    </source>
</reference>
<dbReference type="AlphaFoldDB" id="A0A6J4V2P7"/>
<organism evidence="2">
    <name type="scientific">uncultured Thermomicrobiales bacterium</name>
    <dbReference type="NCBI Taxonomy" id="1645740"/>
    <lineage>
        <taxon>Bacteria</taxon>
        <taxon>Pseudomonadati</taxon>
        <taxon>Thermomicrobiota</taxon>
        <taxon>Thermomicrobia</taxon>
        <taxon>Thermomicrobiales</taxon>
        <taxon>environmental samples</taxon>
    </lineage>
</organism>
<accession>A0A6J4V2P7</accession>
<dbReference type="InterPro" id="IPR025877">
    <property type="entry name" value="MobA-like_NTP_Trfase"/>
</dbReference>
<dbReference type="PANTHER" id="PTHR43777:SF1">
    <property type="entry name" value="MOLYBDENUM COFACTOR CYTIDYLYLTRANSFERASE"/>
    <property type="match status" value="1"/>
</dbReference>
<evidence type="ECO:0000259" key="1">
    <source>
        <dbReference type="Pfam" id="PF12804"/>
    </source>
</evidence>
<protein>
    <recommendedName>
        <fullName evidence="1">MobA-like NTP transferase domain-containing protein</fullName>
    </recommendedName>
</protein>
<name>A0A6J4V2P7_9BACT</name>
<proteinExistence type="predicted"/>
<gene>
    <name evidence="2" type="ORF">AVDCRST_MAG70-2007</name>
</gene>
<feature type="domain" description="MobA-like NTP transferase" evidence="1">
    <location>
        <begin position="1"/>
        <end position="149"/>
    </location>
</feature>
<dbReference type="GO" id="GO:0016779">
    <property type="term" value="F:nucleotidyltransferase activity"/>
    <property type="evidence" value="ECO:0007669"/>
    <property type="project" value="UniProtKB-ARBA"/>
</dbReference>
<dbReference type="CDD" id="cd04182">
    <property type="entry name" value="GT_2_like_f"/>
    <property type="match status" value="1"/>
</dbReference>
<sequence>MGAPKLLLPLGGEPLLRHVVRAAERSRLDEVLVVVGYEADRVTAAIEDLGCRVVLNPDFRHGQASSLRRGVSAVSHQSGAVMILLGDQPEVSTVVIDEVIGAYTGSGASIVRPSYRGVLGHPVLFGRDHFLALIATAGDSGARDLLRRHAGSVVRVDIDAEPPPDVDTPGAFAALVARWPVP</sequence>
<dbReference type="InterPro" id="IPR029044">
    <property type="entry name" value="Nucleotide-diphossugar_trans"/>
</dbReference>
<dbReference type="PANTHER" id="PTHR43777">
    <property type="entry name" value="MOLYBDENUM COFACTOR CYTIDYLYLTRANSFERASE"/>
    <property type="match status" value="1"/>
</dbReference>
<dbReference type="SUPFAM" id="SSF53448">
    <property type="entry name" value="Nucleotide-diphospho-sugar transferases"/>
    <property type="match status" value="1"/>
</dbReference>
<dbReference type="EMBL" id="CADCWH010000322">
    <property type="protein sequence ID" value="CAA9565554.1"/>
    <property type="molecule type" value="Genomic_DNA"/>
</dbReference>
<dbReference type="Gene3D" id="3.90.550.10">
    <property type="entry name" value="Spore Coat Polysaccharide Biosynthesis Protein SpsA, Chain A"/>
    <property type="match status" value="1"/>
</dbReference>
<evidence type="ECO:0000313" key="2">
    <source>
        <dbReference type="EMBL" id="CAA9565554.1"/>
    </source>
</evidence>
<dbReference type="Pfam" id="PF12804">
    <property type="entry name" value="NTP_transf_3"/>
    <property type="match status" value="1"/>
</dbReference>